<keyword evidence="8" id="KW-1185">Reference proteome</keyword>
<keyword evidence="2 4" id="KW-0863">Zinc-finger</keyword>
<keyword evidence="3" id="KW-0862">Zinc</keyword>
<gene>
    <name evidence="7" type="ORF">CJ030_MR3G019041</name>
</gene>
<dbReference type="PROSITE" id="PS51999">
    <property type="entry name" value="ZF_GRF"/>
    <property type="match status" value="1"/>
</dbReference>
<evidence type="ECO:0000256" key="5">
    <source>
        <dbReference type="SAM" id="Coils"/>
    </source>
</evidence>
<reference evidence="7 8" key="1">
    <citation type="journal article" date="2019" name="Plant Biotechnol. J.">
        <title>The red bayberry genome and genetic basis of sex determination.</title>
        <authorList>
            <person name="Jia H.M."/>
            <person name="Jia H.J."/>
            <person name="Cai Q.L."/>
            <person name="Wang Y."/>
            <person name="Zhao H.B."/>
            <person name="Yang W.F."/>
            <person name="Wang G.Y."/>
            <person name="Li Y.H."/>
            <person name="Zhan D.L."/>
            <person name="Shen Y.T."/>
            <person name="Niu Q.F."/>
            <person name="Chang L."/>
            <person name="Qiu J."/>
            <person name="Zhao L."/>
            <person name="Xie H.B."/>
            <person name="Fu W.Y."/>
            <person name="Jin J."/>
            <person name="Li X.W."/>
            <person name="Jiao Y."/>
            <person name="Zhou C.C."/>
            <person name="Tu T."/>
            <person name="Chai C.Y."/>
            <person name="Gao J.L."/>
            <person name="Fan L.J."/>
            <person name="van de Weg E."/>
            <person name="Wang J.Y."/>
            <person name="Gao Z.S."/>
        </authorList>
    </citation>
    <scope>NUCLEOTIDE SEQUENCE [LARGE SCALE GENOMIC DNA]</scope>
    <source>
        <tissue evidence="7">Leaves</tissue>
    </source>
</reference>
<organism evidence="7 8">
    <name type="scientific">Morella rubra</name>
    <name type="common">Chinese bayberry</name>
    <dbReference type="NCBI Taxonomy" id="262757"/>
    <lineage>
        <taxon>Eukaryota</taxon>
        <taxon>Viridiplantae</taxon>
        <taxon>Streptophyta</taxon>
        <taxon>Embryophyta</taxon>
        <taxon>Tracheophyta</taxon>
        <taxon>Spermatophyta</taxon>
        <taxon>Magnoliopsida</taxon>
        <taxon>eudicotyledons</taxon>
        <taxon>Gunneridae</taxon>
        <taxon>Pentapetalae</taxon>
        <taxon>rosids</taxon>
        <taxon>fabids</taxon>
        <taxon>Fagales</taxon>
        <taxon>Myricaceae</taxon>
        <taxon>Morella</taxon>
    </lineage>
</organism>
<dbReference type="GO" id="GO:0008270">
    <property type="term" value="F:zinc ion binding"/>
    <property type="evidence" value="ECO:0007669"/>
    <property type="project" value="UniProtKB-KW"/>
</dbReference>
<protein>
    <recommendedName>
        <fullName evidence="6">GRF-type domain-containing protein</fullName>
    </recommendedName>
</protein>
<evidence type="ECO:0000313" key="7">
    <source>
        <dbReference type="EMBL" id="KAB1220295.1"/>
    </source>
</evidence>
<feature type="coiled-coil region" evidence="5">
    <location>
        <begin position="96"/>
        <end position="123"/>
    </location>
</feature>
<evidence type="ECO:0000256" key="2">
    <source>
        <dbReference type="ARBA" id="ARBA00022771"/>
    </source>
</evidence>
<dbReference type="Proteomes" id="UP000516437">
    <property type="component" value="Chromosome 3"/>
</dbReference>
<name>A0A6A1W5A6_9ROSI</name>
<dbReference type="PANTHER" id="PTHR33248">
    <property type="entry name" value="ZINC ION-BINDING PROTEIN"/>
    <property type="match status" value="1"/>
</dbReference>
<keyword evidence="5" id="KW-0175">Coiled coil</keyword>
<sequence length="159" mass="18222">MSESYTTGSSGNEQSASSIEGPRCFCDLRAISTTAFTDENWGRRFWGCVKYKDGGHCNYFAWRDPKMCAYGRRLIRQLREMHGQKLSEEISWESISGQLQKQNKNIEAIIAQHREEIDVMASQHRLAIEAMSNEQAAKIEAMTAQHRCETQVERKKAEV</sequence>
<dbReference type="OrthoDB" id="2822301at2759"/>
<dbReference type="EMBL" id="RXIC02000021">
    <property type="protein sequence ID" value="KAB1220295.1"/>
    <property type="molecule type" value="Genomic_DNA"/>
</dbReference>
<comment type="caution">
    <text evidence="7">The sequence shown here is derived from an EMBL/GenBank/DDBJ whole genome shotgun (WGS) entry which is preliminary data.</text>
</comment>
<evidence type="ECO:0000259" key="6">
    <source>
        <dbReference type="PROSITE" id="PS51999"/>
    </source>
</evidence>
<keyword evidence="1" id="KW-0479">Metal-binding</keyword>
<dbReference type="AlphaFoldDB" id="A0A6A1W5A6"/>
<dbReference type="InterPro" id="IPR010666">
    <property type="entry name" value="Znf_GRF"/>
</dbReference>
<feature type="domain" description="GRF-type" evidence="6">
    <location>
        <begin position="24"/>
        <end position="66"/>
    </location>
</feature>
<evidence type="ECO:0000313" key="8">
    <source>
        <dbReference type="Proteomes" id="UP000516437"/>
    </source>
</evidence>
<evidence type="ECO:0000256" key="3">
    <source>
        <dbReference type="ARBA" id="ARBA00022833"/>
    </source>
</evidence>
<evidence type="ECO:0000256" key="4">
    <source>
        <dbReference type="PROSITE-ProRule" id="PRU01343"/>
    </source>
</evidence>
<accession>A0A6A1W5A6</accession>
<evidence type="ECO:0000256" key="1">
    <source>
        <dbReference type="ARBA" id="ARBA00022723"/>
    </source>
</evidence>
<proteinExistence type="predicted"/>